<dbReference type="InterPro" id="IPR008183">
    <property type="entry name" value="Aldose_1/G6P_1-epimerase"/>
</dbReference>
<evidence type="ECO:0008006" key="3">
    <source>
        <dbReference type="Google" id="ProtNLM"/>
    </source>
</evidence>
<dbReference type="AlphaFoldDB" id="W3XMG2"/>
<dbReference type="KEGG" id="pfy:PFICI_00299"/>
<dbReference type="HOGENOM" id="CLU_031753_0_1_1"/>
<dbReference type="InParanoid" id="W3XMG2"/>
<dbReference type="STRING" id="1229662.W3XMG2"/>
<dbReference type="GO" id="GO:0006006">
    <property type="term" value="P:glucose metabolic process"/>
    <property type="evidence" value="ECO:0007669"/>
    <property type="project" value="TreeGrafter"/>
</dbReference>
<dbReference type="Pfam" id="PF01263">
    <property type="entry name" value="Aldose_epim"/>
    <property type="match status" value="1"/>
</dbReference>
<dbReference type="Proteomes" id="UP000030651">
    <property type="component" value="Unassembled WGS sequence"/>
</dbReference>
<dbReference type="GO" id="GO:0030246">
    <property type="term" value="F:carbohydrate binding"/>
    <property type="evidence" value="ECO:0007669"/>
    <property type="project" value="InterPro"/>
</dbReference>
<dbReference type="OrthoDB" id="274691at2759"/>
<gene>
    <name evidence="1" type="ORF">PFICI_00299</name>
</gene>
<sequence length="342" mass="37152">MVSYSTLAISIWATVKAVWRGDSPFAGYTAMHPVNEEGKYVIQAEGIRLAFTNLNGGAPTNLWINDTNGNEIDVLLGLEQARDYANYTGLLGGAIGRVAGHISGAKFDVDGHTYHLSANGNNGTSTYDGGARGWSRMALDVGSHTKNSITFAVFDRPGKNGFPGSCGSSLTHSVYPNEWRISYGVTPSRTDHAIPISLSHQTFWNLDGFATGTVSEQTLHLPFSGMRLEQDDHGIPTGDIKGNIKDSCHDFWSSPKVLVTRRSPWEKDSNPVATLSSPRSGIKVDLYTDQEAIRLLTWDGGMDSNLTLKSAQGGAKVVRNAALSIQMQDWPDALRPWFTPVH</sequence>
<dbReference type="Gene3D" id="2.70.98.10">
    <property type="match status" value="1"/>
</dbReference>
<proteinExistence type="predicted"/>
<dbReference type="EMBL" id="KI912109">
    <property type="protein sequence ID" value="ETS86471.1"/>
    <property type="molecule type" value="Genomic_DNA"/>
</dbReference>
<dbReference type="RefSeq" id="XP_007827071.1">
    <property type="nucleotide sequence ID" value="XM_007828880.1"/>
</dbReference>
<dbReference type="GeneID" id="19265312"/>
<evidence type="ECO:0000313" key="1">
    <source>
        <dbReference type="EMBL" id="ETS86471.1"/>
    </source>
</evidence>
<keyword evidence="2" id="KW-1185">Reference proteome</keyword>
<dbReference type="eggNOG" id="KOG1604">
    <property type="taxonomic scope" value="Eukaryota"/>
</dbReference>
<dbReference type="SUPFAM" id="SSF74650">
    <property type="entry name" value="Galactose mutarotase-like"/>
    <property type="match status" value="1"/>
</dbReference>
<organism evidence="1 2">
    <name type="scientific">Pestalotiopsis fici (strain W106-1 / CGMCC3.15140)</name>
    <dbReference type="NCBI Taxonomy" id="1229662"/>
    <lineage>
        <taxon>Eukaryota</taxon>
        <taxon>Fungi</taxon>
        <taxon>Dikarya</taxon>
        <taxon>Ascomycota</taxon>
        <taxon>Pezizomycotina</taxon>
        <taxon>Sordariomycetes</taxon>
        <taxon>Xylariomycetidae</taxon>
        <taxon>Amphisphaeriales</taxon>
        <taxon>Sporocadaceae</taxon>
        <taxon>Pestalotiopsis</taxon>
    </lineage>
</organism>
<dbReference type="OMA" id="ALHVHTW"/>
<reference evidence="2" key="1">
    <citation type="journal article" date="2015" name="BMC Genomics">
        <title>Genomic and transcriptomic analysis of the endophytic fungus Pestalotiopsis fici reveals its lifestyle and high potential for synthesis of natural products.</title>
        <authorList>
            <person name="Wang X."/>
            <person name="Zhang X."/>
            <person name="Liu L."/>
            <person name="Xiang M."/>
            <person name="Wang W."/>
            <person name="Sun X."/>
            <person name="Che Y."/>
            <person name="Guo L."/>
            <person name="Liu G."/>
            <person name="Guo L."/>
            <person name="Wang C."/>
            <person name="Yin W.B."/>
            <person name="Stadler M."/>
            <person name="Zhang X."/>
            <person name="Liu X."/>
        </authorList>
    </citation>
    <scope>NUCLEOTIDE SEQUENCE [LARGE SCALE GENOMIC DNA]</scope>
    <source>
        <strain evidence="2">W106-1 / CGMCC3.15140</strain>
    </source>
</reference>
<dbReference type="PANTHER" id="PTHR10091:SF6">
    <property type="entry name" value="1-EPIMERASE, PUTATIVE (AFU_ORTHOLOGUE AFUA_3G13240)-RELATED"/>
    <property type="match status" value="1"/>
</dbReference>
<name>W3XMG2_PESFW</name>
<dbReference type="InterPro" id="IPR011013">
    <property type="entry name" value="Gal_mutarotase_sf_dom"/>
</dbReference>
<dbReference type="GO" id="GO:0033499">
    <property type="term" value="P:galactose catabolic process via UDP-galactose, Leloir pathway"/>
    <property type="evidence" value="ECO:0007669"/>
    <property type="project" value="TreeGrafter"/>
</dbReference>
<protein>
    <recommendedName>
        <fullName evidence="3">Aldose 1-epimerase</fullName>
    </recommendedName>
</protein>
<evidence type="ECO:0000313" key="2">
    <source>
        <dbReference type="Proteomes" id="UP000030651"/>
    </source>
</evidence>
<dbReference type="InterPro" id="IPR014718">
    <property type="entry name" value="GH-type_carb-bd"/>
</dbReference>
<dbReference type="GO" id="GO:0004034">
    <property type="term" value="F:aldose 1-epimerase activity"/>
    <property type="evidence" value="ECO:0007669"/>
    <property type="project" value="TreeGrafter"/>
</dbReference>
<dbReference type="PANTHER" id="PTHR10091">
    <property type="entry name" value="ALDOSE-1-EPIMERASE"/>
    <property type="match status" value="1"/>
</dbReference>
<accession>W3XMG2</accession>